<organism evidence="1">
    <name type="scientific">Anguilla anguilla</name>
    <name type="common">European freshwater eel</name>
    <name type="synonym">Muraena anguilla</name>
    <dbReference type="NCBI Taxonomy" id="7936"/>
    <lineage>
        <taxon>Eukaryota</taxon>
        <taxon>Metazoa</taxon>
        <taxon>Chordata</taxon>
        <taxon>Craniata</taxon>
        <taxon>Vertebrata</taxon>
        <taxon>Euteleostomi</taxon>
        <taxon>Actinopterygii</taxon>
        <taxon>Neopterygii</taxon>
        <taxon>Teleostei</taxon>
        <taxon>Anguilliformes</taxon>
        <taxon>Anguillidae</taxon>
        <taxon>Anguilla</taxon>
    </lineage>
</organism>
<accession>A0A0E9TNW2</accession>
<reference evidence="1" key="2">
    <citation type="journal article" date="2015" name="Fish Shellfish Immunol.">
        <title>Early steps in the European eel (Anguilla anguilla)-Vibrio vulnificus interaction in the gills: Role of the RtxA13 toxin.</title>
        <authorList>
            <person name="Callol A."/>
            <person name="Pajuelo D."/>
            <person name="Ebbesson L."/>
            <person name="Teles M."/>
            <person name="MacKenzie S."/>
            <person name="Amaro C."/>
        </authorList>
    </citation>
    <scope>NUCLEOTIDE SEQUENCE</scope>
</reference>
<evidence type="ECO:0000313" key="1">
    <source>
        <dbReference type="EMBL" id="JAH54413.1"/>
    </source>
</evidence>
<sequence>MFHSVMHYGIVQFSRIQPLRMFRFLVSCESRIESYWL</sequence>
<dbReference type="EMBL" id="GBXM01054164">
    <property type="protein sequence ID" value="JAH54413.1"/>
    <property type="molecule type" value="Transcribed_RNA"/>
</dbReference>
<reference evidence="1" key="1">
    <citation type="submission" date="2014-11" db="EMBL/GenBank/DDBJ databases">
        <authorList>
            <person name="Amaro Gonzalez C."/>
        </authorList>
    </citation>
    <scope>NUCLEOTIDE SEQUENCE</scope>
</reference>
<proteinExistence type="predicted"/>
<dbReference type="AlphaFoldDB" id="A0A0E9TNW2"/>
<protein>
    <submittedName>
        <fullName evidence="1">Uncharacterized protein</fullName>
    </submittedName>
</protein>
<name>A0A0E9TNW2_ANGAN</name>